<dbReference type="InterPro" id="IPR039538">
    <property type="entry name" value="BetI_C"/>
</dbReference>
<dbReference type="PANTHER" id="PTHR30055:SF234">
    <property type="entry name" value="HTH-TYPE TRANSCRIPTIONAL REGULATOR BETI"/>
    <property type="match status" value="1"/>
</dbReference>
<dbReference type="SUPFAM" id="SSF46689">
    <property type="entry name" value="Homeodomain-like"/>
    <property type="match status" value="1"/>
</dbReference>
<dbReference type="FunFam" id="1.10.10.60:FF:000141">
    <property type="entry name" value="TetR family transcriptional regulator"/>
    <property type="match status" value="1"/>
</dbReference>
<keyword evidence="1" id="KW-0678">Repressor</keyword>
<feature type="DNA-binding region" description="H-T-H motif" evidence="5">
    <location>
        <begin position="33"/>
        <end position="52"/>
    </location>
</feature>
<dbReference type="InterPro" id="IPR036271">
    <property type="entry name" value="Tet_transcr_reg_TetR-rel_C_sf"/>
</dbReference>
<evidence type="ECO:0000313" key="7">
    <source>
        <dbReference type="EMBL" id="SEP14876.1"/>
    </source>
</evidence>
<sequence length="193" mass="20918">MPRITSEHRSANRDQIIAAARRCFARQGFHGTSMPDIAAEAGLSTGAPYRYFSGKQELIVEVARLAFEAVFEPVMRHIEETGTVTADELVAIAVQSRPAAADDELLRCGIAAWSEVLQNADLREHAVSGFTRVTGEIAQALRGTGRRARDAEAEARMIVALLHGFMIQRVAFGRPDLKALPHGARAAITGETP</sequence>
<dbReference type="GO" id="GO:0045892">
    <property type="term" value="P:negative regulation of DNA-templated transcription"/>
    <property type="evidence" value="ECO:0007669"/>
    <property type="project" value="UniProtKB-ARBA"/>
</dbReference>
<keyword evidence="8" id="KW-1185">Reference proteome</keyword>
<keyword evidence="2" id="KW-0805">Transcription regulation</keyword>
<dbReference type="InterPro" id="IPR001647">
    <property type="entry name" value="HTH_TetR"/>
</dbReference>
<reference evidence="7 8" key="1">
    <citation type="submission" date="2016-10" db="EMBL/GenBank/DDBJ databases">
        <authorList>
            <person name="de Groot N.N."/>
        </authorList>
    </citation>
    <scope>NUCLEOTIDE SEQUENCE [LARGE SCALE GENOMIC DNA]</scope>
    <source>
        <strain evidence="7 8">DSM 44993</strain>
    </source>
</reference>
<keyword evidence="4" id="KW-0804">Transcription</keyword>
<dbReference type="Proteomes" id="UP000198582">
    <property type="component" value="Unassembled WGS sequence"/>
</dbReference>
<evidence type="ECO:0000256" key="1">
    <source>
        <dbReference type="ARBA" id="ARBA00022491"/>
    </source>
</evidence>
<evidence type="ECO:0000313" key="8">
    <source>
        <dbReference type="Proteomes" id="UP000198582"/>
    </source>
</evidence>
<dbReference type="AlphaFoldDB" id="A0A1H8VHH7"/>
<name>A0A1H8VHH7_9PSEU</name>
<keyword evidence="3 5" id="KW-0238">DNA-binding</keyword>
<evidence type="ECO:0000256" key="3">
    <source>
        <dbReference type="ARBA" id="ARBA00023125"/>
    </source>
</evidence>
<dbReference type="InterPro" id="IPR009057">
    <property type="entry name" value="Homeodomain-like_sf"/>
</dbReference>
<dbReference type="PRINTS" id="PR00455">
    <property type="entry name" value="HTHTETR"/>
</dbReference>
<dbReference type="Pfam" id="PF13977">
    <property type="entry name" value="TetR_C_6"/>
    <property type="match status" value="1"/>
</dbReference>
<evidence type="ECO:0000256" key="2">
    <source>
        <dbReference type="ARBA" id="ARBA00023015"/>
    </source>
</evidence>
<dbReference type="PANTHER" id="PTHR30055">
    <property type="entry name" value="HTH-TYPE TRANSCRIPTIONAL REGULATOR RUTR"/>
    <property type="match status" value="1"/>
</dbReference>
<dbReference type="PROSITE" id="PS50977">
    <property type="entry name" value="HTH_TETR_2"/>
    <property type="match status" value="1"/>
</dbReference>
<dbReference type="STRING" id="394193.SAMN04489732_10458"/>
<evidence type="ECO:0000256" key="5">
    <source>
        <dbReference type="PROSITE-ProRule" id="PRU00335"/>
    </source>
</evidence>
<dbReference type="OrthoDB" id="5242390at2"/>
<accession>A0A1H8VHH7</accession>
<organism evidence="7 8">
    <name type="scientific">Amycolatopsis saalfeldensis</name>
    <dbReference type="NCBI Taxonomy" id="394193"/>
    <lineage>
        <taxon>Bacteria</taxon>
        <taxon>Bacillati</taxon>
        <taxon>Actinomycetota</taxon>
        <taxon>Actinomycetes</taxon>
        <taxon>Pseudonocardiales</taxon>
        <taxon>Pseudonocardiaceae</taxon>
        <taxon>Amycolatopsis</taxon>
    </lineage>
</organism>
<dbReference type="Gene3D" id="1.10.357.10">
    <property type="entry name" value="Tetracycline Repressor, domain 2"/>
    <property type="match status" value="1"/>
</dbReference>
<feature type="domain" description="HTH tetR-type" evidence="6">
    <location>
        <begin position="10"/>
        <end position="70"/>
    </location>
</feature>
<protein>
    <submittedName>
        <fullName evidence="7">DNA-binding transcriptional regulator, AcrR family</fullName>
    </submittedName>
</protein>
<dbReference type="GO" id="GO:0003700">
    <property type="term" value="F:DNA-binding transcription factor activity"/>
    <property type="evidence" value="ECO:0007669"/>
    <property type="project" value="TreeGrafter"/>
</dbReference>
<evidence type="ECO:0000259" key="6">
    <source>
        <dbReference type="PROSITE" id="PS50977"/>
    </source>
</evidence>
<dbReference type="Pfam" id="PF00440">
    <property type="entry name" value="TetR_N"/>
    <property type="match status" value="1"/>
</dbReference>
<evidence type="ECO:0000256" key="4">
    <source>
        <dbReference type="ARBA" id="ARBA00023163"/>
    </source>
</evidence>
<dbReference type="SUPFAM" id="SSF48498">
    <property type="entry name" value="Tetracyclin repressor-like, C-terminal domain"/>
    <property type="match status" value="1"/>
</dbReference>
<dbReference type="EMBL" id="FOEF01000004">
    <property type="protein sequence ID" value="SEP14876.1"/>
    <property type="molecule type" value="Genomic_DNA"/>
</dbReference>
<dbReference type="GO" id="GO:0000976">
    <property type="term" value="F:transcription cis-regulatory region binding"/>
    <property type="evidence" value="ECO:0007669"/>
    <property type="project" value="TreeGrafter"/>
</dbReference>
<dbReference type="InterPro" id="IPR050109">
    <property type="entry name" value="HTH-type_TetR-like_transc_reg"/>
</dbReference>
<dbReference type="RefSeq" id="WP_091616494.1">
    <property type="nucleotide sequence ID" value="NZ_FOEF01000004.1"/>
</dbReference>
<proteinExistence type="predicted"/>
<gene>
    <name evidence="7" type="ORF">SAMN04489732_10458</name>
</gene>